<dbReference type="InterPro" id="IPR002885">
    <property type="entry name" value="PPR_rpt"/>
</dbReference>
<feature type="repeat" description="PPR" evidence="2">
    <location>
        <begin position="204"/>
        <end position="238"/>
    </location>
</feature>
<evidence type="ECO:0000313" key="5">
    <source>
        <dbReference type="EnsemblPlants" id="AES61457"/>
    </source>
</evidence>
<feature type="repeat" description="PPR" evidence="2">
    <location>
        <begin position="275"/>
        <end position="305"/>
    </location>
</feature>
<keyword evidence="6" id="KW-1185">Reference proteome</keyword>
<feature type="repeat" description="PPR" evidence="2">
    <location>
        <begin position="306"/>
        <end position="340"/>
    </location>
</feature>
<organism evidence="3 6">
    <name type="scientific">Medicago truncatula</name>
    <name type="common">Barrel medic</name>
    <name type="synonym">Medicago tribuloides</name>
    <dbReference type="NCBI Taxonomy" id="3880"/>
    <lineage>
        <taxon>Eukaryota</taxon>
        <taxon>Viridiplantae</taxon>
        <taxon>Streptophyta</taxon>
        <taxon>Embryophyta</taxon>
        <taxon>Tracheophyta</taxon>
        <taxon>Spermatophyta</taxon>
        <taxon>Magnoliopsida</taxon>
        <taxon>eudicotyledons</taxon>
        <taxon>Gunneridae</taxon>
        <taxon>Pentapetalae</taxon>
        <taxon>rosids</taxon>
        <taxon>fabids</taxon>
        <taxon>Fabales</taxon>
        <taxon>Fabaceae</taxon>
        <taxon>Papilionoideae</taxon>
        <taxon>50 kb inversion clade</taxon>
        <taxon>NPAAA clade</taxon>
        <taxon>Hologalegina</taxon>
        <taxon>IRL clade</taxon>
        <taxon>Trifolieae</taxon>
        <taxon>Medicago</taxon>
    </lineage>
</organism>
<accession>G7I9G6</accession>
<reference evidence="3 6" key="2">
    <citation type="journal article" date="2014" name="BMC Genomics">
        <title>An improved genome release (version Mt4.0) for the model legume Medicago truncatula.</title>
        <authorList>
            <person name="Tang H."/>
            <person name="Krishnakumar V."/>
            <person name="Bidwell S."/>
            <person name="Rosen B."/>
            <person name="Chan A."/>
            <person name="Zhou S."/>
            <person name="Gentzbittel L."/>
            <person name="Childs K.L."/>
            <person name="Yandell M."/>
            <person name="Gundlach H."/>
            <person name="Mayer K.F."/>
            <person name="Schwartz D.C."/>
            <person name="Town C.D."/>
        </authorList>
    </citation>
    <scope>GENOME REANNOTATION</scope>
    <source>
        <strain evidence="5 6">cv. Jemalong A17</strain>
    </source>
</reference>
<dbReference type="EMBL" id="CM001217">
    <property type="protein sequence ID" value="AES61457.1"/>
    <property type="molecule type" value="Genomic_DNA"/>
</dbReference>
<dbReference type="GO" id="GO:0003723">
    <property type="term" value="F:RNA binding"/>
    <property type="evidence" value="ECO:0007669"/>
    <property type="project" value="InterPro"/>
</dbReference>
<evidence type="ECO:0000313" key="3">
    <source>
        <dbReference type="EMBL" id="AES61457.1"/>
    </source>
</evidence>
<protein>
    <submittedName>
        <fullName evidence="3">PPR containing plant-like protein</fullName>
    </submittedName>
    <submittedName>
        <fullName evidence="4">Putative tetratricopeptide-like helical domain-containing protein</fullName>
    </submittedName>
</protein>
<dbReference type="GO" id="GO:0009451">
    <property type="term" value="P:RNA modification"/>
    <property type="evidence" value="ECO:0000318"/>
    <property type="project" value="GO_Central"/>
</dbReference>
<dbReference type="Proteomes" id="UP000265566">
    <property type="component" value="Chromosome 1"/>
</dbReference>
<dbReference type="STRING" id="3880.G7I9G6"/>
<evidence type="ECO:0000313" key="4">
    <source>
        <dbReference type="EMBL" id="RHN80842.1"/>
    </source>
</evidence>
<dbReference type="KEGG" id="mtr:11407190"/>
<feature type="repeat" description="PPR" evidence="2">
    <location>
        <begin position="173"/>
        <end position="203"/>
    </location>
</feature>
<dbReference type="OrthoDB" id="185373at2759"/>
<dbReference type="Pfam" id="PF20431">
    <property type="entry name" value="E_motif"/>
    <property type="match status" value="1"/>
</dbReference>
<evidence type="ECO:0000313" key="6">
    <source>
        <dbReference type="Proteomes" id="UP000002051"/>
    </source>
</evidence>
<dbReference type="EMBL" id="PSQE01000001">
    <property type="protein sequence ID" value="RHN80842.1"/>
    <property type="molecule type" value="Genomic_DNA"/>
</dbReference>
<dbReference type="PANTHER" id="PTHR47926">
    <property type="entry name" value="PENTATRICOPEPTIDE REPEAT-CONTAINING PROTEIN"/>
    <property type="match status" value="1"/>
</dbReference>
<dbReference type="PANTHER" id="PTHR47926:SF540">
    <property type="entry name" value="PENTATRICOPEPTIDE REPEAT-CONTAINING PROTEIN"/>
    <property type="match status" value="1"/>
</dbReference>
<dbReference type="Proteomes" id="UP000002051">
    <property type="component" value="Unassembled WGS sequence"/>
</dbReference>
<dbReference type="InterPro" id="IPR046960">
    <property type="entry name" value="PPR_At4g14850-like_plant"/>
</dbReference>
<reference evidence="3 6" key="1">
    <citation type="journal article" date="2011" name="Nature">
        <title>The Medicago genome provides insight into the evolution of rhizobial symbioses.</title>
        <authorList>
            <person name="Young N.D."/>
            <person name="Debelle F."/>
            <person name="Oldroyd G.E."/>
            <person name="Geurts R."/>
            <person name="Cannon S.B."/>
            <person name="Udvardi M.K."/>
            <person name="Benedito V.A."/>
            <person name="Mayer K.F."/>
            <person name="Gouzy J."/>
            <person name="Schoof H."/>
            <person name="Van de Peer Y."/>
            <person name="Proost S."/>
            <person name="Cook D.R."/>
            <person name="Meyers B.C."/>
            <person name="Spannagl M."/>
            <person name="Cheung F."/>
            <person name="De Mita S."/>
            <person name="Krishnakumar V."/>
            <person name="Gundlach H."/>
            <person name="Zhou S."/>
            <person name="Mudge J."/>
            <person name="Bharti A.K."/>
            <person name="Murray J.D."/>
            <person name="Naoumkina M.A."/>
            <person name="Rosen B."/>
            <person name="Silverstein K.A."/>
            <person name="Tang H."/>
            <person name="Rombauts S."/>
            <person name="Zhao P.X."/>
            <person name="Zhou P."/>
            <person name="Barbe V."/>
            <person name="Bardou P."/>
            <person name="Bechner M."/>
            <person name="Bellec A."/>
            <person name="Berger A."/>
            <person name="Berges H."/>
            <person name="Bidwell S."/>
            <person name="Bisseling T."/>
            <person name="Choisne N."/>
            <person name="Couloux A."/>
            <person name="Denny R."/>
            <person name="Deshpande S."/>
            <person name="Dai X."/>
            <person name="Doyle J.J."/>
            <person name="Dudez A.M."/>
            <person name="Farmer A.D."/>
            <person name="Fouteau S."/>
            <person name="Franken C."/>
            <person name="Gibelin C."/>
            <person name="Gish J."/>
            <person name="Goldstein S."/>
            <person name="Gonzalez A.J."/>
            <person name="Green P.J."/>
            <person name="Hallab A."/>
            <person name="Hartog M."/>
            <person name="Hua A."/>
            <person name="Humphray S.J."/>
            <person name="Jeong D.H."/>
            <person name="Jing Y."/>
            <person name="Jocker A."/>
            <person name="Kenton S.M."/>
            <person name="Kim D.J."/>
            <person name="Klee K."/>
            <person name="Lai H."/>
            <person name="Lang C."/>
            <person name="Lin S."/>
            <person name="Macmil S.L."/>
            <person name="Magdelenat G."/>
            <person name="Matthews L."/>
            <person name="McCorrison J."/>
            <person name="Monaghan E.L."/>
            <person name="Mun J.H."/>
            <person name="Najar F.Z."/>
            <person name="Nicholson C."/>
            <person name="Noirot C."/>
            <person name="O'Bleness M."/>
            <person name="Paule C.R."/>
            <person name="Poulain J."/>
            <person name="Prion F."/>
            <person name="Qin B."/>
            <person name="Qu C."/>
            <person name="Retzel E.F."/>
            <person name="Riddle C."/>
            <person name="Sallet E."/>
            <person name="Samain S."/>
            <person name="Samson N."/>
            <person name="Sanders I."/>
            <person name="Saurat O."/>
            <person name="Scarpelli C."/>
            <person name="Schiex T."/>
            <person name="Segurens B."/>
            <person name="Severin A.J."/>
            <person name="Sherrier D.J."/>
            <person name="Shi R."/>
            <person name="Sims S."/>
            <person name="Singer S.R."/>
            <person name="Sinharoy S."/>
            <person name="Sterck L."/>
            <person name="Viollet A."/>
            <person name="Wang B.B."/>
            <person name="Wang K."/>
            <person name="Wang M."/>
            <person name="Wang X."/>
            <person name="Warfsmann J."/>
            <person name="Weissenbach J."/>
            <person name="White D.D."/>
            <person name="White J.D."/>
            <person name="Wiley G.B."/>
            <person name="Wincker P."/>
            <person name="Xing Y."/>
            <person name="Yang L."/>
            <person name="Yao Z."/>
            <person name="Ying F."/>
            <person name="Zhai J."/>
            <person name="Zhou L."/>
            <person name="Zuber A."/>
            <person name="Denarie J."/>
            <person name="Dixon R.A."/>
            <person name="May G.D."/>
            <person name="Schwartz D.C."/>
            <person name="Rogers J."/>
            <person name="Quetier F."/>
            <person name="Town C.D."/>
            <person name="Roe B.A."/>
        </authorList>
    </citation>
    <scope>NUCLEOTIDE SEQUENCE [LARGE SCALE GENOMIC DNA]</scope>
    <source>
        <strain evidence="3">A17</strain>
        <strain evidence="5 6">cv. Jemalong A17</strain>
    </source>
</reference>
<dbReference type="eggNOG" id="KOG4197">
    <property type="taxonomic scope" value="Eukaryota"/>
</dbReference>
<dbReference type="EnsemblPlants" id="AES61457">
    <property type="protein sequence ID" value="AES61457"/>
    <property type="gene ID" value="MTR_1g083890"/>
</dbReference>
<dbReference type="Pfam" id="PF01535">
    <property type="entry name" value="PPR"/>
    <property type="match status" value="3"/>
</dbReference>
<dbReference type="HOGENOM" id="CLU_002706_0_6_1"/>
<dbReference type="FunFam" id="1.25.40.10:FF:000921">
    <property type="entry name" value="Pentatricopeptide repeat-containing protein At5g48910"/>
    <property type="match status" value="1"/>
</dbReference>
<reference evidence="4" key="4">
    <citation type="journal article" date="2018" name="Nat. Plants">
        <title>Whole-genome landscape of Medicago truncatula symbiotic genes.</title>
        <authorList>
            <person name="Pecrix Y."/>
            <person name="Gamas P."/>
            <person name="Carrere S."/>
        </authorList>
    </citation>
    <scope>NUCLEOTIDE SEQUENCE</scope>
    <source>
        <tissue evidence="4">Leaves</tissue>
    </source>
</reference>
<evidence type="ECO:0000256" key="1">
    <source>
        <dbReference type="ARBA" id="ARBA00022737"/>
    </source>
</evidence>
<dbReference type="OMA" id="TCCAHAG"/>
<dbReference type="Gramene" id="rna4811">
    <property type="protein sequence ID" value="RHN80842.1"/>
    <property type="gene ID" value="gene4811"/>
</dbReference>
<dbReference type="AlphaFoldDB" id="G7I9G6"/>
<dbReference type="InterPro" id="IPR046848">
    <property type="entry name" value="E_motif"/>
</dbReference>
<dbReference type="NCBIfam" id="TIGR00756">
    <property type="entry name" value="PPR"/>
    <property type="match status" value="5"/>
</dbReference>
<sequence length="490" mass="55135">MNKSLQKIESKILHLLHNTKTQTHLPQIHAHFLRHGLHHSNQILSHFVSVCTSLHQIPYATTIFNHTHHPNILLFNSIIKAHSSFPPFHQSFHFFNLMKMTHNILPDNFTFPPLLKATSYLRDYDLGQCLHAHVTALGFYRHSPVEIGLLEVYSNCGKMEDANKVFDEMLHREVVVWNIMINGFCKMGDLEIGLKLFKRMGQRSVVSWNLMISCLAQRKKDGEAFGIFREMLEQGFEPDDATLVTVLPVCARLGDVDAGEWIHSYADGKGLLRKVISVGNSLVDFYCKCGNLEAAWKVFNEMTKKNVVSWNAMISGLGLNGKGELGVELFEKMARKGVTPSDSTFVGVLACCAHAGFVDKGREIFDSMTVKFKLSPKLEHYGCVVDLLGRCGHVKEAYDLIRNMPLMPNAALWGALLSACRTHGDREVAEIAAKELVRLEPGNSGNYVLLSNVYAEERKWNEVEKVRVLMQGVGIKKNPGQSALQDSHRK</sequence>
<evidence type="ECO:0000256" key="2">
    <source>
        <dbReference type="PROSITE-ProRule" id="PRU00708"/>
    </source>
</evidence>
<dbReference type="PROSITE" id="PS51375">
    <property type="entry name" value="PPR"/>
    <property type="match status" value="4"/>
</dbReference>
<keyword evidence="1" id="KW-0677">Repeat</keyword>
<dbReference type="Pfam" id="PF13041">
    <property type="entry name" value="PPR_2"/>
    <property type="match status" value="2"/>
</dbReference>
<proteinExistence type="predicted"/>
<dbReference type="Pfam" id="PF12854">
    <property type="entry name" value="PPR_1"/>
    <property type="match status" value="1"/>
</dbReference>
<dbReference type="FunFam" id="1.25.40.10:FF:000242">
    <property type="entry name" value="Pentatricopeptide repeat-containing protein"/>
    <property type="match status" value="1"/>
</dbReference>
<dbReference type="Gene3D" id="1.25.40.10">
    <property type="entry name" value="Tetratricopeptide repeat domain"/>
    <property type="match status" value="2"/>
</dbReference>
<dbReference type="PaxDb" id="3880-AES61457"/>
<reference evidence="5" key="3">
    <citation type="submission" date="2015-04" db="UniProtKB">
        <authorList>
            <consortium name="EnsemblPlants"/>
        </authorList>
    </citation>
    <scope>IDENTIFICATION</scope>
    <source>
        <strain evidence="5">cv. Jemalong A17</strain>
    </source>
</reference>
<gene>
    <name evidence="5" type="primary">11407190</name>
    <name evidence="3" type="ordered locus">MTR_1g083890</name>
    <name evidence="4" type="ORF">MtrunA17_Chr1g0192601</name>
</gene>
<name>G7I9G6_MEDTR</name>
<dbReference type="InterPro" id="IPR011990">
    <property type="entry name" value="TPR-like_helical_dom_sf"/>
</dbReference>